<evidence type="ECO:0000313" key="4">
    <source>
        <dbReference type="Proteomes" id="UP001362999"/>
    </source>
</evidence>
<feature type="transmembrane region" description="Helical" evidence="1">
    <location>
        <begin position="12"/>
        <end position="30"/>
    </location>
</feature>
<dbReference type="PANTHER" id="PTHR40465">
    <property type="entry name" value="CHROMOSOME 1, WHOLE GENOME SHOTGUN SEQUENCE"/>
    <property type="match status" value="1"/>
</dbReference>
<protein>
    <recommendedName>
        <fullName evidence="2">DUF6534 domain-containing protein</fullName>
    </recommendedName>
</protein>
<dbReference type="Proteomes" id="UP001362999">
    <property type="component" value="Unassembled WGS sequence"/>
</dbReference>
<name>A0AAW0AF15_9AGAR</name>
<dbReference type="EMBL" id="JAWWNJ010000071">
    <property type="protein sequence ID" value="KAK7007377.1"/>
    <property type="molecule type" value="Genomic_DNA"/>
</dbReference>
<dbReference type="Pfam" id="PF20152">
    <property type="entry name" value="DUF6534"/>
    <property type="match status" value="1"/>
</dbReference>
<gene>
    <name evidence="3" type="ORF">R3P38DRAFT_3597930</name>
</gene>
<proteinExistence type="predicted"/>
<dbReference type="InterPro" id="IPR045339">
    <property type="entry name" value="DUF6534"/>
</dbReference>
<evidence type="ECO:0000259" key="2">
    <source>
        <dbReference type="Pfam" id="PF20152"/>
    </source>
</evidence>
<reference evidence="3 4" key="1">
    <citation type="journal article" date="2024" name="J Genomics">
        <title>Draft genome sequencing and assembly of Favolaschia claudopus CIRM-BRFM 2984 isolated from oak limbs.</title>
        <authorList>
            <person name="Navarro D."/>
            <person name="Drula E."/>
            <person name="Chaduli D."/>
            <person name="Cazenave R."/>
            <person name="Ahrendt S."/>
            <person name="Wang J."/>
            <person name="Lipzen A."/>
            <person name="Daum C."/>
            <person name="Barry K."/>
            <person name="Grigoriev I.V."/>
            <person name="Favel A."/>
            <person name="Rosso M.N."/>
            <person name="Martin F."/>
        </authorList>
    </citation>
    <scope>NUCLEOTIDE SEQUENCE [LARGE SCALE GENOMIC DNA]</scope>
    <source>
        <strain evidence="3 4">CIRM-BRFM 2984</strain>
    </source>
</reference>
<accession>A0AAW0AF15</accession>
<feature type="transmembrane region" description="Helical" evidence="1">
    <location>
        <begin position="107"/>
        <end position="127"/>
    </location>
</feature>
<comment type="caution">
    <text evidence="3">The sequence shown here is derived from an EMBL/GenBank/DDBJ whole genome shotgun (WGS) entry which is preliminary data.</text>
</comment>
<organism evidence="3 4">
    <name type="scientific">Favolaschia claudopus</name>
    <dbReference type="NCBI Taxonomy" id="2862362"/>
    <lineage>
        <taxon>Eukaryota</taxon>
        <taxon>Fungi</taxon>
        <taxon>Dikarya</taxon>
        <taxon>Basidiomycota</taxon>
        <taxon>Agaricomycotina</taxon>
        <taxon>Agaricomycetes</taxon>
        <taxon>Agaricomycetidae</taxon>
        <taxon>Agaricales</taxon>
        <taxon>Marasmiineae</taxon>
        <taxon>Mycenaceae</taxon>
        <taxon>Favolaschia</taxon>
    </lineage>
</organism>
<keyword evidence="4" id="KW-1185">Reference proteome</keyword>
<keyword evidence="1" id="KW-0472">Membrane</keyword>
<feature type="transmembrane region" description="Helical" evidence="1">
    <location>
        <begin position="185"/>
        <end position="205"/>
    </location>
</feature>
<keyword evidence="1" id="KW-0812">Transmembrane</keyword>
<keyword evidence="1" id="KW-1133">Transmembrane helix</keyword>
<feature type="domain" description="DUF6534" evidence="2">
    <location>
        <begin position="156"/>
        <end position="209"/>
    </location>
</feature>
<dbReference type="PANTHER" id="PTHR40465:SF1">
    <property type="entry name" value="DUF6534 DOMAIN-CONTAINING PROTEIN"/>
    <property type="match status" value="1"/>
</dbReference>
<dbReference type="AlphaFoldDB" id="A0AAW0AF15"/>
<evidence type="ECO:0000256" key="1">
    <source>
        <dbReference type="SAM" id="Phobius"/>
    </source>
</evidence>
<evidence type="ECO:0000313" key="3">
    <source>
        <dbReference type="EMBL" id="KAK7007377.1"/>
    </source>
</evidence>
<sequence>MDSSIVTFDAHGTIGAYQIGVLLSCVLLGITTLQAYMICEVAHTICIAHALYQYTILDFGHAERILTRLPLGLDIAVFFSALIEQAVEAFFAVRIYSLSRKLTIPTLICLLSFVRFVGSLLVFVMTVRLPSLQSYLVSWGWLSTTCWCAGAANDVLTTGTLVTLLYCQRNLLQRRTYITMKDKMIWIAIFLISSRMYSNSLLASLNSRETLRSMNNQDSHISLGVTHAPREESETIESLATQTRRNFPHTPLFFSAMIIAARTEASLHLRALTIR</sequence>